<protein>
    <submittedName>
        <fullName evidence="1">Uncharacterized protein</fullName>
    </submittedName>
</protein>
<dbReference type="AlphaFoldDB" id="A0AAW5JIH5"/>
<dbReference type="RefSeq" id="WP_256303387.1">
    <property type="nucleotide sequence ID" value="NZ_JALEQM010000019.1"/>
</dbReference>
<evidence type="ECO:0000313" key="2">
    <source>
        <dbReference type="Proteomes" id="UP001204562"/>
    </source>
</evidence>
<comment type="caution">
    <text evidence="1">The sequence shown here is derived from an EMBL/GenBank/DDBJ whole genome shotgun (WGS) entry which is preliminary data.</text>
</comment>
<proteinExistence type="predicted"/>
<sequence>MRKANKVSLLAWAVILLLLLFSLVGWGSLYAQRKAHPKDAALYGTFGTDRIVNFATYLTFDGDHFSLYLGEGGKALDEGTWAMSEDTAVLHGQDSVYDLVIKGNFVYLCGGDFDRMTRFEKFENNPVFTTVGLDPSSGQDGETVPIQ</sequence>
<accession>A0AAW5JIH5</accession>
<evidence type="ECO:0000313" key="1">
    <source>
        <dbReference type="EMBL" id="MCQ4769668.1"/>
    </source>
</evidence>
<organism evidence="1 2">
    <name type="scientific">Intestinimonas massiliensis</name>
    <name type="common">ex Afouda et al. 2020</name>
    <dbReference type="NCBI Taxonomy" id="1673721"/>
    <lineage>
        <taxon>Bacteria</taxon>
        <taxon>Bacillati</taxon>
        <taxon>Bacillota</taxon>
        <taxon>Clostridia</taxon>
        <taxon>Eubacteriales</taxon>
        <taxon>Intestinimonas</taxon>
    </lineage>
</organism>
<gene>
    <name evidence="1" type="ORF">NE579_04185</name>
</gene>
<dbReference type="EMBL" id="JANFYS010000006">
    <property type="protein sequence ID" value="MCQ4769668.1"/>
    <property type="molecule type" value="Genomic_DNA"/>
</dbReference>
<name>A0AAW5JIH5_9FIRM</name>
<reference evidence="1" key="1">
    <citation type="submission" date="2022-06" db="EMBL/GenBank/DDBJ databases">
        <title>Isolation of gut microbiota from human fecal samples.</title>
        <authorList>
            <person name="Pamer E.G."/>
            <person name="Barat B."/>
            <person name="Waligurski E."/>
            <person name="Medina S."/>
            <person name="Paddock L."/>
            <person name="Mostad J."/>
        </authorList>
    </citation>
    <scope>NUCLEOTIDE SEQUENCE</scope>
    <source>
        <strain evidence="1">DFI.9.91</strain>
    </source>
</reference>
<dbReference type="Proteomes" id="UP001204562">
    <property type="component" value="Unassembled WGS sequence"/>
</dbReference>